<dbReference type="HOGENOM" id="CLU_048111_3_1_7"/>
<dbReference type="CDD" id="cd05379">
    <property type="entry name" value="CAP_bacterial"/>
    <property type="match status" value="1"/>
</dbReference>
<dbReference type="Gene3D" id="3.40.33.10">
    <property type="entry name" value="CAP"/>
    <property type="match status" value="1"/>
</dbReference>
<gene>
    <name evidence="3" type="ORF">SYN_00196</name>
</gene>
<dbReference type="InterPro" id="IPR035940">
    <property type="entry name" value="CAP_sf"/>
</dbReference>
<keyword evidence="1" id="KW-1133">Transmembrane helix</keyword>
<dbReference type="KEGG" id="sat:SYN_00196"/>
<dbReference type="STRING" id="56780.SYN_00196"/>
<feature type="transmembrane region" description="Helical" evidence="1">
    <location>
        <begin position="38"/>
        <end position="59"/>
    </location>
</feature>
<dbReference type="PANTHER" id="PTHR31157">
    <property type="entry name" value="SCP DOMAIN-CONTAINING PROTEIN"/>
    <property type="match status" value="1"/>
</dbReference>
<evidence type="ECO:0000313" key="3">
    <source>
        <dbReference type="EMBL" id="ABC76762.1"/>
    </source>
</evidence>
<evidence type="ECO:0000313" key="4">
    <source>
        <dbReference type="Proteomes" id="UP000001933"/>
    </source>
</evidence>
<evidence type="ECO:0000256" key="1">
    <source>
        <dbReference type="SAM" id="Phobius"/>
    </source>
</evidence>
<accession>Q2LRP8</accession>
<keyword evidence="1" id="KW-0812">Transmembrane</keyword>
<proteinExistence type="predicted"/>
<dbReference type="EMBL" id="CP000252">
    <property type="protein sequence ID" value="ABC76762.1"/>
    <property type="molecule type" value="Genomic_DNA"/>
</dbReference>
<dbReference type="eggNOG" id="COG2340">
    <property type="taxonomic scope" value="Bacteria"/>
</dbReference>
<protein>
    <submittedName>
        <fullName evidence="3">Uncharacterized protein with SCP/PR1 domain</fullName>
    </submittedName>
</protein>
<name>Q2LRP8_SYNAS</name>
<reference evidence="3 4" key="1">
    <citation type="journal article" date="2007" name="Proc. Natl. Acad. Sci. U.S.A.">
        <title>The genome of Syntrophus aciditrophicus: life at the thermodynamic limit of microbial growth.</title>
        <authorList>
            <person name="McInerney M.J."/>
            <person name="Rohlin L."/>
            <person name="Mouttaki H."/>
            <person name="Kim U."/>
            <person name="Krupp R.S."/>
            <person name="Rios-Hernandez L."/>
            <person name="Sieber J."/>
            <person name="Struchtemeyer C.G."/>
            <person name="Bhattacharyya A."/>
            <person name="Campbell J.W."/>
            <person name="Gunsalus R.P."/>
        </authorList>
    </citation>
    <scope>NUCLEOTIDE SEQUENCE [LARGE SCALE GENOMIC DNA]</scope>
    <source>
        <strain evidence="3 4">SB</strain>
    </source>
</reference>
<sequence>MSVILLRFCLSHRRGNEANLCCRKTTLMNQTLTDLFRIIKLPAFLTVYLVICLSAILSFSLMSGRSGNAAEAFAKKPDAAKPAIRLEALEKRIHELVNEERKKRGLNSLGWSSELNRIARLHSRDMASKNYFSHYDLEGRNFEHRYTRRGFACRIPMGKGRYTLGGENLFQNNLYDSVTYIRNLGATRTVYDWNSLEQIARSTVSGWMKSPGHRKNILQPFWKTEGIGIAVSPDDKVLITQNFC</sequence>
<dbReference type="InParanoid" id="Q2LRP8"/>
<keyword evidence="1" id="KW-0472">Membrane</keyword>
<evidence type="ECO:0000259" key="2">
    <source>
        <dbReference type="Pfam" id="PF00188"/>
    </source>
</evidence>
<dbReference type="SUPFAM" id="SSF55797">
    <property type="entry name" value="PR-1-like"/>
    <property type="match status" value="1"/>
</dbReference>
<dbReference type="Pfam" id="PF00188">
    <property type="entry name" value="CAP"/>
    <property type="match status" value="1"/>
</dbReference>
<organism evidence="3 4">
    <name type="scientific">Syntrophus aciditrophicus (strain SB)</name>
    <dbReference type="NCBI Taxonomy" id="56780"/>
    <lineage>
        <taxon>Bacteria</taxon>
        <taxon>Pseudomonadati</taxon>
        <taxon>Thermodesulfobacteriota</taxon>
        <taxon>Syntrophia</taxon>
        <taxon>Syntrophales</taxon>
        <taxon>Syntrophaceae</taxon>
        <taxon>Syntrophus</taxon>
    </lineage>
</organism>
<dbReference type="AlphaFoldDB" id="Q2LRP8"/>
<keyword evidence="4" id="KW-1185">Reference proteome</keyword>
<feature type="domain" description="SCP" evidence="2">
    <location>
        <begin position="95"/>
        <end position="243"/>
    </location>
</feature>
<dbReference type="InterPro" id="IPR014044">
    <property type="entry name" value="CAP_dom"/>
</dbReference>
<dbReference type="PANTHER" id="PTHR31157:SF1">
    <property type="entry name" value="SCP DOMAIN-CONTAINING PROTEIN"/>
    <property type="match status" value="1"/>
</dbReference>
<dbReference type="Proteomes" id="UP000001933">
    <property type="component" value="Chromosome"/>
</dbReference>